<dbReference type="Proteomes" id="UP001301140">
    <property type="component" value="Unassembled WGS sequence"/>
</dbReference>
<evidence type="ECO:0000313" key="2">
    <source>
        <dbReference type="Proteomes" id="UP001301140"/>
    </source>
</evidence>
<sequence length="103" mass="11516">MSMKPVSGRVELELDFPEKFFMGSFSQASAFEAISDGEGVRLRLRRLRGERRVVSLELHWYVFADMLEQLAQGLAEGPLPEDPRRRRAQAAAAALAAALEPRS</sequence>
<dbReference type="EMBL" id="JARGEQ010000040">
    <property type="protein sequence ID" value="MDF1585758.1"/>
    <property type="molecule type" value="Genomic_DNA"/>
</dbReference>
<name>A0AAP3V0K5_9PROT</name>
<protein>
    <submittedName>
        <fullName evidence="1">Uncharacterized protein</fullName>
    </submittedName>
</protein>
<dbReference type="AlphaFoldDB" id="A0AAP3V0K5"/>
<comment type="caution">
    <text evidence="1">The sequence shown here is derived from an EMBL/GenBank/DDBJ whole genome shotgun (WGS) entry which is preliminary data.</text>
</comment>
<gene>
    <name evidence="1" type="ORF">PZ740_05075</name>
</gene>
<accession>A0AAP3V0K5</accession>
<organism evidence="1 2">
    <name type="scientific">Marinimicrococcus flavescens</name>
    <dbReference type="NCBI Taxonomy" id="3031815"/>
    <lineage>
        <taxon>Bacteria</taxon>
        <taxon>Pseudomonadati</taxon>
        <taxon>Pseudomonadota</taxon>
        <taxon>Alphaproteobacteria</taxon>
        <taxon>Geminicoccales</taxon>
        <taxon>Geminicoccaceae</taxon>
        <taxon>Marinimicrococcus</taxon>
    </lineage>
</organism>
<reference evidence="1 2" key="1">
    <citation type="submission" date="2023-03" db="EMBL/GenBank/DDBJ databases">
        <title>YIM 152171 draft genome.</title>
        <authorList>
            <person name="Yang Z."/>
        </authorList>
    </citation>
    <scope>NUCLEOTIDE SEQUENCE [LARGE SCALE GENOMIC DNA]</scope>
    <source>
        <strain evidence="1 2">YIM 152171</strain>
    </source>
</reference>
<dbReference type="RefSeq" id="WP_327788174.1">
    <property type="nucleotide sequence ID" value="NZ_JARGEQ010000040.1"/>
</dbReference>
<keyword evidence="2" id="KW-1185">Reference proteome</keyword>
<evidence type="ECO:0000313" key="1">
    <source>
        <dbReference type="EMBL" id="MDF1585758.1"/>
    </source>
</evidence>
<proteinExistence type="predicted"/>